<dbReference type="InterPro" id="IPR000999">
    <property type="entry name" value="RNase_III_dom"/>
</dbReference>
<comment type="cofactor">
    <cofactor evidence="8">
        <name>Mg(2+)</name>
        <dbReference type="ChEBI" id="CHEBI:18420"/>
    </cofactor>
</comment>
<dbReference type="GO" id="GO:0005737">
    <property type="term" value="C:cytoplasm"/>
    <property type="evidence" value="ECO:0007669"/>
    <property type="project" value="UniProtKB-SubCell"/>
</dbReference>
<keyword evidence="7 8" id="KW-0694">RNA-binding</keyword>
<evidence type="ECO:0000256" key="6">
    <source>
        <dbReference type="ARBA" id="ARBA00022801"/>
    </source>
</evidence>
<dbReference type="Proteomes" id="UP000189883">
    <property type="component" value="Chromosome"/>
</dbReference>
<name>A0A1S7DRT1_RIEAN</name>
<proteinExistence type="inferred from homology"/>
<comment type="subcellular location">
    <subcellularLocation>
        <location evidence="8">Cytoplasm</location>
    </subcellularLocation>
</comment>
<dbReference type="GO" id="GO:0008033">
    <property type="term" value="P:tRNA processing"/>
    <property type="evidence" value="ECO:0007669"/>
    <property type="project" value="UniProtKB-KW"/>
</dbReference>
<feature type="binding site" evidence="8">
    <location>
        <position position="130"/>
    </location>
    <ligand>
        <name>Mg(2+)</name>
        <dbReference type="ChEBI" id="CHEBI:18420"/>
    </ligand>
</feature>
<dbReference type="InterPro" id="IPR036389">
    <property type="entry name" value="RNase_III_sf"/>
</dbReference>
<feature type="active site" evidence="8">
    <location>
        <position position="133"/>
    </location>
</feature>
<accession>A0A1S7DRT1</accession>
<dbReference type="SUPFAM" id="SSF54768">
    <property type="entry name" value="dsRNA-binding domain-like"/>
    <property type="match status" value="1"/>
</dbReference>
<comment type="similarity">
    <text evidence="2">Belongs to the ribonuclease III family.</text>
</comment>
<keyword evidence="8" id="KW-0699">rRNA-binding</keyword>
<dbReference type="PROSITE" id="PS00517">
    <property type="entry name" value="RNASE_3_1"/>
    <property type="match status" value="1"/>
</dbReference>
<dbReference type="Gene3D" id="3.30.160.20">
    <property type="match status" value="1"/>
</dbReference>
<dbReference type="InterPro" id="IPR014720">
    <property type="entry name" value="dsRBD_dom"/>
</dbReference>
<dbReference type="AlphaFoldDB" id="A0A1S7DRT1"/>
<keyword evidence="6 8" id="KW-0378">Hydrolase</keyword>
<dbReference type="RefSeq" id="WP_052911361.1">
    <property type="nucleotide sequence ID" value="NZ_CP011859.1"/>
</dbReference>
<keyword evidence="8" id="KW-0819">tRNA processing</keyword>
<evidence type="ECO:0000256" key="2">
    <source>
        <dbReference type="ARBA" id="ARBA00010183"/>
    </source>
</evidence>
<dbReference type="GO" id="GO:0004525">
    <property type="term" value="F:ribonuclease III activity"/>
    <property type="evidence" value="ECO:0007669"/>
    <property type="project" value="UniProtKB-UniRule"/>
</dbReference>
<keyword evidence="5 8" id="KW-0255">Endonuclease</keyword>
<dbReference type="GO" id="GO:0010468">
    <property type="term" value="P:regulation of gene expression"/>
    <property type="evidence" value="ECO:0007669"/>
    <property type="project" value="TreeGrafter"/>
</dbReference>
<keyword evidence="8" id="KW-0698">rRNA processing</keyword>
<dbReference type="NCBIfam" id="TIGR02191">
    <property type="entry name" value="RNaseIII"/>
    <property type="match status" value="1"/>
</dbReference>
<comment type="catalytic activity">
    <reaction evidence="1 8">
        <text>Endonucleolytic cleavage to 5'-phosphomonoester.</text>
        <dbReference type="EC" id="3.1.26.3"/>
    </reaction>
</comment>
<feature type="binding site" evidence="8">
    <location>
        <position position="63"/>
    </location>
    <ligand>
        <name>Mg(2+)</name>
        <dbReference type="ChEBI" id="CHEBI:18420"/>
    </ligand>
</feature>
<gene>
    <name evidence="8 9" type="primary">rnc</name>
    <name evidence="9" type="ORF">AB406_0858</name>
</gene>
<evidence type="ECO:0000256" key="5">
    <source>
        <dbReference type="ARBA" id="ARBA00022759"/>
    </source>
</evidence>
<dbReference type="HAMAP" id="MF_00104">
    <property type="entry name" value="RNase_III"/>
    <property type="match status" value="1"/>
</dbReference>
<dbReference type="GO" id="GO:0046872">
    <property type="term" value="F:metal ion binding"/>
    <property type="evidence" value="ECO:0007669"/>
    <property type="project" value="UniProtKB-KW"/>
</dbReference>
<dbReference type="GO" id="GO:0006397">
    <property type="term" value="P:mRNA processing"/>
    <property type="evidence" value="ECO:0007669"/>
    <property type="project" value="UniProtKB-UniRule"/>
</dbReference>
<evidence type="ECO:0000256" key="7">
    <source>
        <dbReference type="ARBA" id="ARBA00022884"/>
    </source>
</evidence>
<dbReference type="PANTHER" id="PTHR11207:SF0">
    <property type="entry name" value="RIBONUCLEASE 3"/>
    <property type="match status" value="1"/>
</dbReference>
<feature type="binding site" evidence="8">
    <location>
        <position position="133"/>
    </location>
    <ligand>
        <name>Mg(2+)</name>
        <dbReference type="ChEBI" id="CHEBI:18420"/>
    </ligand>
</feature>
<dbReference type="SMART" id="SM00535">
    <property type="entry name" value="RIBOc"/>
    <property type="match status" value="1"/>
</dbReference>
<dbReference type="GO" id="GO:0003725">
    <property type="term" value="F:double-stranded RNA binding"/>
    <property type="evidence" value="ECO:0007669"/>
    <property type="project" value="TreeGrafter"/>
</dbReference>
<keyword evidence="8" id="KW-0963">Cytoplasm</keyword>
<comment type="subunit">
    <text evidence="8">Homodimer.</text>
</comment>
<feature type="active site" evidence="8">
    <location>
        <position position="67"/>
    </location>
</feature>
<dbReference type="GO" id="GO:0019843">
    <property type="term" value="F:rRNA binding"/>
    <property type="evidence" value="ECO:0007669"/>
    <property type="project" value="UniProtKB-KW"/>
</dbReference>
<evidence type="ECO:0000256" key="4">
    <source>
        <dbReference type="ARBA" id="ARBA00022722"/>
    </source>
</evidence>
<organism evidence="9 10">
    <name type="scientific">Riemerella anatipestifer</name>
    <name type="common">Moraxella anatipestifer</name>
    <dbReference type="NCBI Taxonomy" id="34085"/>
    <lineage>
        <taxon>Bacteria</taxon>
        <taxon>Pseudomonadati</taxon>
        <taxon>Bacteroidota</taxon>
        <taxon>Flavobacteriia</taxon>
        <taxon>Flavobacteriales</taxon>
        <taxon>Weeksellaceae</taxon>
        <taxon>Riemerella</taxon>
    </lineage>
</organism>
<dbReference type="InterPro" id="IPR011907">
    <property type="entry name" value="RNase_III"/>
</dbReference>
<protein>
    <recommendedName>
        <fullName evidence="8">Ribonuclease 3</fullName>
        <ecNumber evidence="8">3.1.26.3</ecNumber>
    </recommendedName>
    <alternativeName>
        <fullName evidence="8">Ribonuclease III</fullName>
        <shortName evidence="8">RNase III</shortName>
    </alternativeName>
</protein>
<dbReference type="SMART" id="SM00358">
    <property type="entry name" value="DSRM"/>
    <property type="match status" value="1"/>
</dbReference>
<dbReference type="Pfam" id="PF14622">
    <property type="entry name" value="Ribonucleas_3_3"/>
    <property type="match status" value="1"/>
</dbReference>
<keyword evidence="3 8" id="KW-0507">mRNA processing</keyword>
<dbReference type="SUPFAM" id="SSF69065">
    <property type="entry name" value="RNase III domain-like"/>
    <property type="match status" value="1"/>
</dbReference>
<dbReference type="PROSITE" id="PS50137">
    <property type="entry name" value="DS_RBD"/>
    <property type="match status" value="1"/>
</dbReference>
<dbReference type="EMBL" id="CP011859">
    <property type="protein sequence ID" value="AQY21814.1"/>
    <property type="molecule type" value="Genomic_DNA"/>
</dbReference>
<evidence type="ECO:0000256" key="8">
    <source>
        <dbReference type="HAMAP-Rule" id="MF_00104"/>
    </source>
</evidence>
<evidence type="ECO:0000313" key="10">
    <source>
        <dbReference type="Proteomes" id="UP000189883"/>
    </source>
</evidence>
<dbReference type="PROSITE" id="PS50142">
    <property type="entry name" value="RNASE_3_2"/>
    <property type="match status" value="1"/>
</dbReference>
<evidence type="ECO:0000313" key="9">
    <source>
        <dbReference type="EMBL" id="AQY21814.1"/>
    </source>
</evidence>
<reference evidence="9 10" key="1">
    <citation type="submission" date="2015-06" db="EMBL/GenBank/DDBJ databases">
        <title>R. anatipestifer strain HXb2 is the most virulent strain so far, and the genome sequence would help us uncover the pathogenesis.</title>
        <authorList>
            <person name="Hu Q."/>
            <person name="Qi J."/>
            <person name="Bo H."/>
            <person name="Liu G."/>
            <person name="Tao M."/>
            <person name="Ding Y."/>
            <person name="Xue Y."/>
        </authorList>
    </citation>
    <scope>NUCLEOTIDE SEQUENCE [LARGE SCALE GENOMIC DNA]</scope>
    <source>
        <strain evidence="9 10">HXb2</strain>
    </source>
</reference>
<dbReference type="PANTHER" id="PTHR11207">
    <property type="entry name" value="RIBONUCLEASE III"/>
    <property type="match status" value="1"/>
</dbReference>
<keyword evidence="4 8" id="KW-0540">Nuclease</keyword>
<dbReference type="Pfam" id="PF00035">
    <property type="entry name" value="dsrm"/>
    <property type="match status" value="1"/>
</dbReference>
<keyword evidence="8" id="KW-0479">Metal-binding</keyword>
<dbReference type="GO" id="GO:0006364">
    <property type="term" value="P:rRNA processing"/>
    <property type="evidence" value="ECO:0007669"/>
    <property type="project" value="UniProtKB-UniRule"/>
</dbReference>
<sequence length="247" mass="28635">MKIGRYFNRILARRKKPKYTQRETFIVKELKKILGIQPKEVSWYQEAFSLKSPSSQLNYDRLEFLGDAVLGSIVSYYLYKQYPQESEGFLTQMKSKIVNRKNLNQIGEKLNLTSLVLKNGSKFGADLSGNLLEALVGAIYMDFGYEKCQKVVLSKILTHSEMLKLENKIISYKSLLLEWSQKNKIKIDYKTEEEFLPSKVKMFKTYIFVGGSKVASATETSKKKSEEKAAQRAFYTLNKKEKIIERQ</sequence>
<evidence type="ECO:0000256" key="1">
    <source>
        <dbReference type="ARBA" id="ARBA00000109"/>
    </source>
</evidence>
<dbReference type="CDD" id="cd00593">
    <property type="entry name" value="RIBOc"/>
    <property type="match status" value="1"/>
</dbReference>
<keyword evidence="8" id="KW-0460">Magnesium</keyword>
<dbReference type="EC" id="3.1.26.3" evidence="8"/>
<evidence type="ECO:0000256" key="3">
    <source>
        <dbReference type="ARBA" id="ARBA00022664"/>
    </source>
</evidence>
<dbReference type="Gene3D" id="1.10.1520.10">
    <property type="entry name" value="Ribonuclease III domain"/>
    <property type="match status" value="1"/>
</dbReference>
<comment type="function">
    <text evidence="8">Digests double-stranded RNA. Involved in the processing of primary rRNA transcript to yield the immediate precursors to the large and small rRNAs (23S and 16S). Processes some mRNAs, and tRNAs when they are encoded in the rRNA operon. Processes pre-crRNA and tracrRNA of type II CRISPR loci if present in the organism.</text>
</comment>